<proteinExistence type="predicted"/>
<dbReference type="FunFam" id="1.20.120.310:FF:000002">
    <property type="entry name" value="Sulfhydryl oxidase"/>
    <property type="match status" value="1"/>
</dbReference>
<feature type="chain" id="PRO_5016395814" description="Sulfhydryl oxidase" evidence="8">
    <location>
        <begin position="30"/>
        <end position="212"/>
    </location>
</feature>
<dbReference type="SUPFAM" id="SSF69000">
    <property type="entry name" value="FAD-dependent thiol oxidase"/>
    <property type="match status" value="1"/>
</dbReference>
<dbReference type="InterPro" id="IPR017905">
    <property type="entry name" value="ERV/ALR_sulphydryl_oxidase"/>
</dbReference>
<dbReference type="InterPro" id="IPR036774">
    <property type="entry name" value="ERV/ALR_sulphydryl_oxid_sf"/>
</dbReference>
<feature type="signal peptide" evidence="8">
    <location>
        <begin position="1"/>
        <end position="29"/>
    </location>
</feature>
<evidence type="ECO:0000259" key="9">
    <source>
        <dbReference type="PROSITE" id="PS51324"/>
    </source>
</evidence>
<dbReference type="AlphaFoldDB" id="A0A317SLC7"/>
<evidence type="ECO:0000256" key="5">
    <source>
        <dbReference type="ARBA" id="ARBA00023157"/>
    </source>
</evidence>
<evidence type="ECO:0000256" key="7">
    <source>
        <dbReference type="SAM" id="MobiDB-lite"/>
    </source>
</evidence>
<organism evidence="10 11">
    <name type="scientific">Tuber magnatum</name>
    <name type="common">white Piedmont truffle</name>
    <dbReference type="NCBI Taxonomy" id="42249"/>
    <lineage>
        <taxon>Eukaryota</taxon>
        <taxon>Fungi</taxon>
        <taxon>Dikarya</taxon>
        <taxon>Ascomycota</taxon>
        <taxon>Pezizomycotina</taxon>
        <taxon>Pezizomycetes</taxon>
        <taxon>Pezizales</taxon>
        <taxon>Tuberaceae</taxon>
        <taxon>Tuber</taxon>
    </lineage>
</organism>
<protein>
    <recommendedName>
        <fullName evidence="6">Sulfhydryl oxidase</fullName>
        <ecNumber evidence="6">1.8.3.2</ecNumber>
    </recommendedName>
</protein>
<comment type="catalytic activity">
    <reaction evidence="6">
        <text>2 R'C(R)SH + O2 = R'C(R)S-S(R)CR' + H2O2</text>
        <dbReference type="Rhea" id="RHEA:17357"/>
        <dbReference type="ChEBI" id="CHEBI:15379"/>
        <dbReference type="ChEBI" id="CHEBI:16240"/>
        <dbReference type="ChEBI" id="CHEBI:16520"/>
        <dbReference type="ChEBI" id="CHEBI:17412"/>
        <dbReference type="EC" id="1.8.3.2"/>
    </reaction>
</comment>
<keyword evidence="5" id="KW-1015">Disulfide bond</keyword>
<dbReference type="Pfam" id="PF04777">
    <property type="entry name" value="Evr1_Alr"/>
    <property type="match status" value="1"/>
</dbReference>
<dbReference type="PROSITE" id="PS51324">
    <property type="entry name" value="ERV_ALR"/>
    <property type="match status" value="1"/>
</dbReference>
<keyword evidence="8" id="KW-0732">Signal</keyword>
<dbReference type="PANTHER" id="PTHR12645:SF1">
    <property type="entry name" value="FAD-LINKED SULFHYDRYL OXIDASE ERV2"/>
    <property type="match status" value="1"/>
</dbReference>
<evidence type="ECO:0000256" key="8">
    <source>
        <dbReference type="SAM" id="SignalP"/>
    </source>
</evidence>
<dbReference type="Gene3D" id="1.20.120.310">
    <property type="entry name" value="ERV/ALR sulfhydryl oxidase domain"/>
    <property type="match status" value="1"/>
</dbReference>
<comment type="cofactor">
    <cofactor evidence="1 6">
        <name>FAD</name>
        <dbReference type="ChEBI" id="CHEBI:57692"/>
    </cofactor>
</comment>
<dbReference type="EMBL" id="PYWC01000050">
    <property type="protein sequence ID" value="PWW75185.1"/>
    <property type="molecule type" value="Genomic_DNA"/>
</dbReference>
<dbReference type="GO" id="GO:0016971">
    <property type="term" value="F:flavin-dependent sulfhydryl oxidase activity"/>
    <property type="evidence" value="ECO:0007669"/>
    <property type="project" value="InterPro"/>
</dbReference>
<dbReference type="Proteomes" id="UP000246991">
    <property type="component" value="Unassembled WGS sequence"/>
</dbReference>
<name>A0A317SLC7_9PEZI</name>
<feature type="compositionally biased region" description="Basic and acidic residues" evidence="7">
    <location>
        <begin position="174"/>
        <end position="183"/>
    </location>
</feature>
<keyword evidence="11" id="KW-1185">Reference proteome</keyword>
<reference evidence="10 11" key="1">
    <citation type="submission" date="2018-03" db="EMBL/GenBank/DDBJ databases">
        <title>Genomes of Pezizomycetes fungi and the evolution of truffles.</title>
        <authorList>
            <person name="Murat C."/>
            <person name="Payen T."/>
            <person name="Noel B."/>
            <person name="Kuo A."/>
            <person name="Martin F.M."/>
        </authorList>
    </citation>
    <scope>NUCLEOTIDE SEQUENCE [LARGE SCALE GENOMIC DNA]</scope>
    <source>
        <strain evidence="10">091103-1</strain>
    </source>
</reference>
<keyword evidence="4 6" id="KW-0560">Oxidoreductase</keyword>
<gene>
    <name evidence="10" type="ORF">C7212DRAFT_281924</name>
</gene>
<evidence type="ECO:0000313" key="10">
    <source>
        <dbReference type="EMBL" id="PWW75185.1"/>
    </source>
</evidence>
<evidence type="ECO:0000256" key="1">
    <source>
        <dbReference type="ARBA" id="ARBA00001974"/>
    </source>
</evidence>
<evidence type="ECO:0000256" key="2">
    <source>
        <dbReference type="ARBA" id="ARBA00022630"/>
    </source>
</evidence>
<dbReference type="InterPro" id="IPR039799">
    <property type="entry name" value="ALR/ERV"/>
</dbReference>
<keyword evidence="2 6" id="KW-0285">Flavoprotein</keyword>
<dbReference type="PANTHER" id="PTHR12645">
    <property type="entry name" value="ALR/ERV"/>
    <property type="match status" value="1"/>
</dbReference>
<evidence type="ECO:0000256" key="6">
    <source>
        <dbReference type="RuleBase" id="RU371123"/>
    </source>
</evidence>
<feature type="domain" description="ERV/ALR sulfhydryl oxidase" evidence="9">
    <location>
        <begin position="65"/>
        <end position="165"/>
    </location>
</feature>
<dbReference type="GO" id="GO:0050660">
    <property type="term" value="F:flavin adenine dinucleotide binding"/>
    <property type="evidence" value="ECO:0007669"/>
    <property type="project" value="TreeGrafter"/>
</dbReference>
<dbReference type="GO" id="GO:0005739">
    <property type="term" value="C:mitochondrion"/>
    <property type="evidence" value="ECO:0007669"/>
    <property type="project" value="TreeGrafter"/>
</dbReference>
<sequence length="212" mass="23300">MARNKPLLLATFFTLFLFFSYILLPSTKSIPPPPPPHQTTTALTEPPPIPSSILTGSAIMPHLGNETLKAELGRAGWKLFHTTLARFPESPSLDERTALAHYLALFARLYPCGECAGHFQKLLVQYPPQTSGRVAASQWGCFVHNLVNQRLGKEVFDCMTVGEAYKCGCAEEDEKKKKEKEVIEPTGSSLEENLKGSGRKVEVVKEGLMNGG</sequence>
<feature type="region of interest" description="Disordered" evidence="7">
    <location>
        <begin position="174"/>
        <end position="195"/>
    </location>
</feature>
<evidence type="ECO:0000256" key="3">
    <source>
        <dbReference type="ARBA" id="ARBA00022827"/>
    </source>
</evidence>
<evidence type="ECO:0000256" key="4">
    <source>
        <dbReference type="ARBA" id="ARBA00023002"/>
    </source>
</evidence>
<evidence type="ECO:0000313" key="11">
    <source>
        <dbReference type="Proteomes" id="UP000246991"/>
    </source>
</evidence>
<dbReference type="OrthoDB" id="59470at2759"/>
<keyword evidence="3 6" id="KW-0274">FAD</keyword>
<dbReference type="STRING" id="42249.A0A317SLC7"/>
<comment type="caution">
    <text evidence="10">The sequence shown here is derived from an EMBL/GenBank/DDBJ whole genome shotgun (WGS) entry which is preliminary data.</text>
</comment>
<accession>A0A317SLC7</accession>
<dbReference type="EC" id="1.8.3.2" evidence="6"/>